<evidence type="ECO:0000313" key="13">
    <source>
        <dbReference type="Proteomes" id="UP000459586"/>
    </source>
</evidence>
<dbReference type="Proteomes" id="UP000507112">
    <property type="component" value="Unassembled WGS sequence"/>
</dbReference>
<evidence type="ECO:0000313" key="9">
    <source>
        <dbReference type="Proteomes" id="UP000442696"/>
    </source>
</evidence>
<dbReference type="EMBL" id="CACTWD010000024">
    <property type="protein sequence ID" value="CAA4706702.1"/>
    <property type="molecule type" value="Genomic_DNA"/>
</dbReference>
<evidence type="ECO:0000313" key="5">
    <source>
        <dbReference type="EMBL" id="CAA6129484.1"/>
    </source>
</evidence>
<dbReference type="EMBL" id="CACTOE010000031">
    <property type="protein sequence ID" value="CAA4167769.1"/>
    <property type="molecule type" value="Genomic_DNA"/>
</dbReference>
<evidence type="ECO:0000313" key="12">
    <source>
        <dbReference type="Proteomes" id="UP000443708"/>
    </source>
</evidence>
<evidence type="ECO:0000313" key="6">
    <source>
        <dbReference type="EMBL" id="CAA6390767.1"/>
    </source>
</evidence>
<reference evidence="9 10" key="1">
    <citation type="submission" date="2019-12" db="EMBL/GenBank/DDBJ databases">
        <authorList>
            <consortium name="Pathogen Informatics"/>
        </authorList>
    </citation>
    <scope>NUCLEOTIDE SEQUENCE [LARGE SCALE GENOMIC DNA]</scope>
    <source>
        <strain evidence="8 16">MOS105</strain>
        <strain evidence="1 12">S040_N01_C01</strain>
        <strain evidence="2 10">S087_N01_C01</strain>
        <strain evidence="7 15">SG160</strain>
        <strain evidence="5 14">T012_N10_C04</strain>
        <strain evidence="3 9">T012_N16_C08</strain>
        <strain evidence="4 11">T065_N03_C06</strain>
        <strain evidence="6 13">T197_A02_C01</strain>
    </source>
</reference>
<dbReference type="EMBL" id="CAIIGD010000018">
    <property type="protein sequence ID" value="CAC8239165.1"/>
    <property type="molecule type" value="Genomic_DNA"/>
</dbReference>
<evidence type="ECO:0000313" key="15">
    <source>
        <dbReference type="Proteomes" id="UP000505390"/>
    </source>
</evidence>
<accession>A0A6D2H037</accession>
<dbReference type="EMBL" id="CAIGXB010000017">
    <property type="protein sequence ID" value="CAC5811306.1"/>
    <property type="molecule type" value="Genomic_DNA"/>
</dbReference>
<dbReference type="Proteomes" id="UP000443708">
    <property type="component" value="Unassembled WGS sequence"/>
</dbReference>
<name>A0A6D2H037_STAAU</name>
<proteinExistence type="predicted"/>
<dbReference type="EMBL" id="CACTPI010000021">
    <property type="protein sequence ID" value="CAA4167438.1"/>
    <property type="molecule type" value="Genomic_DNA"/>
</dbReference>
<dbReference type="Proteomes" id="UP000443506">
    <property type="component" value="Unassembled WGS sequence"/>
</dbReference>
<sequence length="44" mass="5485">MKYKVIYLDDQTMILHEEVFTSKAKAKYFHDCLPYSYKRYFKNK</sequence>
<evidence type="ECO:0000313" key="8">
    <source>
        <dbReference type="EMBL" id="CAC8239165.1"/>
    </source>
</evidence>
<evidence type="ECO:0000313" key="11">
    <source>
        <dbReference type="Proteomes" id="UP000443506"/>
    </source>
</evidence>
<dbReference type="Proteomes" id="UP000505390">
    <property type="component" value="Unassembled WGS sequence"/>
</dbReference>
<evidence type="ECO:0000313" key="16">
    <source>
        <dbReference type="Proteomes" id="UP000507112"/>
    </source>
</evidence>
<dbReference type="Proteomes" id="UP000459586">
    <property type="component" value="Unassembled WGS sequence"/>
</dbReference>
<organism evidence="4 11">
    <name type="scientific">Staphylococcus aureus</name>
    <dbReference type="NCBI Taxonomy" id="1280"/>
    <lineage>
        <taxon>Bacteria</taxon>
        <taxon>Bacillati</taxon>
        <taxon>Bacillota</taxon>
        <taxon>Bacilli</taxon>
        <taxon>Bacillales</taxon>
        <taxon>Staphylococcaceae</taxon>
        <taxon>Staphylococcus</taxon>
    </lineage>
</organism>
<evidence type="ECO:0000313" key="4">
    <source>
        <dbReference type="EMBL" id="CAA4706702.1"/>
    </source>
</evidence>
<gene>
    <name evidence="2" type="ORF">SAMEA1029512_02728</name>
    <name evidence="1" type="ORF">SAMEA1029528_02713</name>
    <name evidence="3" type="ORF">SAMEA2078260_02688</name>
    <name evidence="5" type="ORF">SAMEA2078588_02698</name>
    <name evidence="6" type="ORF">SAMEA2080344_02646</name>
    <name evidence="4" type="ORF">SAMEA2081063_02691</name>
    <name evidence="7" type="ORF">SAMEA4008575_02773</name>
    <name evidence="8" type="ORF">SAMEA70146418_02863</name>
</gene>
<protein>
    <submittedName>
        <fullName evidence="4">Phage protein</fullName>
    </submittedName>
</protein>
<evidence type="ECO:0000313" key="2">
    <source>
        <dbReference type="EMBL" id="CAA4167769.1"/>
    </source>
</evidence>
<dbReference type="Proteomes" id="UP000442782">
    <property type="component" value="Unassembled WGS sequence"/>
</dbReference>
<comment type="caution">
    <text evidence="4">The sequence shown here is derived from an EMBL/GenBank/DDBJ whole genome shotgun (WGS) entry which is preliminary data.</text>
</comment>
<dbReference type="Proteomes" id="UP000459702">
    <property type="component" value="Unassembled WGS sequence"/>
</dbReference>
<dbReference type="EMBL" id="CACUNS010000024">
    <property type="protein sequence ID" value="CAA6129484.1"/>
    <property type="molecule type" value="Genomic_DNA"/>
</dbReference>
<evidence type="ECO:0000313" key="14">
    <source>
        <dbReference type="Proteomes" id="UP000459702"/>
    </source>
</evidence>
<evidence type="ECO:0000313" key="10">
    <source>
        <dbReference type="Proteomes" id="UP000442782"/>
    </source>
</evidence>
<evidence type="ECO:0000313" key="1">
    <source>
        <dbReference type="EMBL" id="CAA4167438.1"/>
    </source>
</evidence>
<evidence type="ECO:0000313" key="7">
    <source>
        <dbReference type="EMBL" id="CAC5811306.1"/>
    </source>
</evidence>
<evidence type="ECO:0000313" key="3">
    <source>
        <dbReference type="EMBL" id="CAA4399666.1"/>
    </source>
</evidence>
<dbReference type="EMBL" id="CACTQT010000023">
    <property type="protein sequence ID" value="CAA4399666.1"/>
    <property type="molecule type" value="Genomic_DNA"/>
</dbReference>
<dbReference type="EMBL" id="CACURZ010000022">
    <property type="protein sequence ID" value="CAA6390767.1"/>
    <property type="molecule type" value="Genomic_DNA"/>
</dbReference>
<dbReference type="AlphaFoldDB" id="A0A6D2H037"/>
<dbReference type="Proteomes" id="UP000442696">
    <property type="component" value="Unassembled WGS sequence"/>
</dbReference>